<organism evidence="4 5">
    <name type="scientific">Paracoccus pacificus</name>
    <dbReference type="NCBI Taxonomy" id="1463598"/>
    <lineage>
        <taxon>Bacteria</taxon>
        <taxon>Pseudomonadati</taxon>
        <taxon>Pseudomonadota</taxon>
        <taxon>Alphaproteobacteria</taxon>
        <taxon>Rhodobacterales</taxon>
        <taxon>Paracoccaceae</taxon>
        <taxon>Paracoccus</taxon>
    </lineage>
</organism>
<dbReference type="Pfam" id="PF01551">
    <property type="entry name" value="Peptidase_M23"/>
    <property type="match status" value="1"/>
</dbReference>
<feature type="region of interest" description="Disordered" evidence="1">
    <location>
        <begin position="53"/>
        <end position="80"/>
    </location>
</feature>
<evidence type="ECO:0000256" key="2">
    <source>
        <dbReference type="SAM" id="Phobius"/>
    </source>
</evidence>
<evidence type="ECO:0000256" key="1">
    <source>
        <dbReference type="SAM" id="MobiDB-lite"/>
    </source>
</evidence>
<comment type="caution">
    <text evidence="4">The sequence shown here is derived from an EMBL/GenBank/DDBJ whole genome shotgun (WGS) entry which is preliminary data.</text>
</comment>
<keyword evidence="5" id="KW-1185">Reference proteome</keyword>
<sequence length="827" mass="83894">MLKIDPEFAAFRNRARSRRRRERGLRVGGGAAALVLLAGLIWGVAALWSGDPAPPGPRPSVPAAAGTDPASTGPATADPATTVAAAEGSDGVAAGDGDEQMVQVESQFDIAPVVVADTFTNIRGDPMILRTETAEAASAQPRRLEGPSTLEPTRVGAPSPERLVMVQEGLYVRDRRLMTALPTSREDFALFQAQRSRALRGQPAPVPDAGLGQPLPDAAPAGDPAAAVDPVPAGASPDPIPAGAAATGSSTAFLRESSLRPVLWQDLLFQIRVETDLKTLLVDNGWSAGEAERLAAQAAAAGLGDGKPLQPGTIVALRYRPGDAGNRLLQMSLYGPGGYLGSVADTGNGLAPGSDPWISVDLNVATGLGDDAVDMPGAAQFRLLDALYSAAIRKNVPTELVGEMIAMMSQVYDLDAVATPGDVLTMIYAADPDLRGPLAGRVLFAGVNGPSGAKPCYVVPDPAAQGYRCHAPGARIAAAPTGGAPVLDAPVAGVVRTRFGQDGAKAVTWDAAAGTPVSAAAAGRVTAIGPAPAGGLSVTLDGGGGVSTRYEGLGPLAKGVSEGVQLAGGAPLGAVAAPKGGGDAGLTFYLMLDGRPSDPMRALAGGTQVLASNAVESLIGRIIKVESAGNAQAKNPLSTATGLGQFIDGTWMRMMGTYRPDIVGAMSRSDVLALRFDPGLSTEMVRHLAQENEAYLRARGHAITSGRLYLAHFLGPEGAHRVLSAPAEMPVVQVVGQGVVGANPFLAGYTNAQLVAWAERKMTGSAVIAATPAPAAPAPVSPEVERFVRAMDALLADAGGSGNGAGPDAGKAAPGKDAAPPDEPAKG</sequence>
<keyword evidence="2" id="KW-1133">Transmembrane helix</keyword>
<keyword evidence="2" id="KW-0812">Transmembrane</keyword>
<dbReference type="Gene3D" id="2.70.70.10">
    <property type="entry name" value="Glucose Permease (Domain IIA)"/>
    <property type="match status" value="1"/>
</dbReference>
<protein>
    <submittedName>
        <fullName evidence="4">Peptidoglycan DD-metalloendopeptidase family protein</fullName>
    </submittedName>
</protein>
<feature type="region of interest" description="Disordered" evidence="1">
    <location>
        <begin position="135"/>
        <end position="156"/>
    </location>
</feature>
<evidence type="ECO:0000259" key="3">
    <source>
        <dbReference type="Pfam" id="PF01551"/>
    </source>
</evidence>
<feature type="compositionally biased region" description="Low complexity" evidence="1">
    <location>
        <begin position="808"/>
        <end position="818"/>
    </location>
</feature>
<feature type="region of interest" description="Disordered" evidence="1">
    <location>
        <begin position="798"/>
        <end position="827"/>
    </location>
</feature>
<dbReference type="InterPro" id="IPR023346">
    <property type="entry name" value="Lysozyme-like_dom_sf"/>
</dbReference>
<dbReference type="RefSeq" id="WP_379142085.1">
    <property type="nucleotide sequence ID" value="NZ_JBHUEN010000021.1"/>
</dbReference>
<feature type="transmembrane region" description="Helical" evidence="2">
    <location>
        <begin position="24"/>
        <end position="48"/>
    </location>
</feature>
<feature type="region of interest" description="Disordered" evidence="1">
    <location>
        <begin position="199"/>
        <end position="246"/>
    </location>
</feature>
<reference evidence="5" key="1">
    <citation type="journal article" date="2019" name="Int. J. Syst. Evol. Microbiol.">
        <title>The Global Catalogue of Microorganisms (GCM) 10K type strain sequencing project: providing services to taxonomists for standard genome sequencing and annotation.</title>
        <authorList>
            <consortium name="The Broad Institute Genomics Platform"/>
            <consortium name="The Broad Institute Genome Sequencing Center for Infectious Disease"/>
            <person name="Wu L."/>
            <person name="Ma J."/>
        </authorList>
    </citation>
    <scope>NUCLEOTIDE SEQUENCE [LARGE SCALE GENOMIC DNA]</scope>
    <source>
        <strain evidence="5">CCUG 56029</strain>
    </source>
</reference>
<dbReference type="SUPFAM" id="SSF53955">
    <property type="entry name" value="Lysozyme-like"/>
    <property type="match status" value="1"/>
</dbReference>
<dbReference type="SUPFAM" id="SSF51261">
    <property type="entry name" value="Duplicated hybrid motif"/>
    <property type="match status" value="1"/>
</dbReference>
<dbReference type="Gene3D" id="1.10.530.10">
    <property type="match status" value="1"/>
</dbReference>
<gene>
    <name evidence="4" type="ORF">ACFSCT_09100</name>
</gene>
<proteinExistence type="predicted"/>
<feature type="domain" description="M23ase beta-sheet core" evidence="3">
    <location>
        <begin position="505"/>
        <end position="599"/>
    </location>
</feature>
<dbReference type="CDD" id="cd12797">
    <property type="entry name" value="M23_peptidase"/>
    <property type="match status" value="1"/>
</dbReference>
<name>A0ABW4R6H1_9RHOB</name>
<dbReference type="EMBL" id="JBHUEN010000021">
    <property type="protein sequence ID" value="MFD1881871.1"/>
    <property type="molecule type" value="Genomic_DNA"/>
</dbReference>
<feature type="compositionally biased region" description="Low complexity" evidence="1">
    <location>
        <begin position="209"/>
        <end position="246"/>
    </location>
</feature>
<dbReference type="Proteomes" id="UP001597213">
    <property type="component" value="Unassembled WGS sequence"/>
</dbReference>
<evidence type="ECO:0000313" key="5">
    <source>
        <dbReference type="Proteomes" id="UP001597213"/>
    </source>
</evidence>
<keyword evidence="2" id="KW-0472">Membrane</keyword>
<feature type="compositionally biased region" description="Low complexity" evidence="1">
    <location>
        <begin position="61"/>
        <end position="80"/>
    </location>
</feature>
<accession>A0ABW4R6H1</accession>
<evidence type="ECO:0000313" key="4">
    <source>
        <dbReference type="EMBL" id="MFD1881871.1"/>
    </source>
</evidence>
<dbReference type="InterPro" id="IPR011055">
    <property type="entry name" value="Dup_hybrid_motif"/>
</dbReference>
<dbReference type="InterPro" id="IPR016047">
    <property type="entry name" value="M23ase_b-sheet_dom"/>
</dbReference>